<reference evidence="3" key="1">
    <citation type="submission" date="2021-02" db="EMBL/GenBank/DDBJ databases">
        <authorList>
            <person name="Dougan E. K."/>
            <person name="Rhodes N."/>
            <person name="Thang M."/>
            <person name="Chan C."/>
        </authorList>
    </citation>
    <scope>NUCLEOTIDE SEQUENCE</scope>
</reference>
<dbReference type="PROSITE" id="PS51375">
    <property type="entry name" value="PPR"/>
    <property type="match status" value="1"/>
</dbReference>
<evidence type="ECO:0000256" key="2">
    <source>
        <dbReference type="PROSITE-ProRule" id="PRU00708"/>
    </source>
</evidence>
<proteinExistence type="predicted"/>
<evidence type="ECO:0000313" key="4">
    <source>
        <dbReference type="Proteomes" id="UP000626109"/>
    </source>
</evidence>
<evidence type="ECO:0008006" key="5">
    <source>
        <dbReference type="Google" id="ProtNLM"/>
    </source>
</evidence>
<dbReference type="InterPro" id="IPR011990">
    <property type="entry name" value="TPR-like_helical_dom_sf"/>
</dbReference>
<name>A0A813JTM6_POLGL</name>
<gene>
    <name evidence="3" type="ORF">PGLA2088_LOCUS25096</name>
</gene>
<dbReference type="Proteomes" id="UP000626109">
    <property type="component" value="Unassembled WGS sequence"/>
</dbReference>
<feature type="non-terminal residue" evidence="3">
    <location>
        <position position="1"/>
    </location>
</feature>
<dbReference type="EMBL" id="CAJNNW010026623">
    <property type="protein sequence ID" value="CAE8686680.1"/>
    <property type="molecule type" value="Genomic_DNA"/>
</dbReference>
<comment type="caution">
    <text evidence="3">The sequence shown here is derived from an EMBL/GenBank/DDBJ whole genome shotgun (WGS) entry which is preliminary data.</text>
</comment>
<organism evidence="3 4">
    <name type="scientific">Polarella glacialis</name>
    <name type="common">Dinoflagellate</name>
    <dbReference type="NCBI Taxonomy" id="89957"/>
    <lineage>
        <taxon>Eukaryota</taxon>
        <taxon>Sar</taxon>
        <taxon>Alveolata</taxon>
        <taxon>Dinophyceae</taxon>
        <taxon>Suessiales</taxon>
        <taxon>Suessiaceae</taxon>
        <taxon>Polarella</taxon>
    </lineage>
</organism>
<dbReference type="PANTHER" id="PTHR47447:SF17">
    <property type="entry name" value="OS12G0638900 PROTEIN"/>
    <property type="match status" value="1"/>
</dbReference>
<accession>A0A813JTM6</accession>
<feature type="repeat" description="PPR" evidence="2">
    <location>
        <begin position="175"/>
        <end position="209"/>
    </location>
</feature>
<evidence type="ECO:0000313" key="3">
    <source>
        <dbReference type="EMBL" id="CAE8686680.1"/>
    </source>
</evidence>
<feature type="non-terminal residue" evidence="3">
    <location>
        <position position="329"/>
    </location>
</feature>
<sequence>QQQHSNLLGHRMVAGAGLRSTLRSCAKRASWAEALELIQAQHFGSRAALSRPPLGALNLAVFACSGGGAWLQALWLMQEARLSRLATSAVTHSAVMVACVRASRWSQALSLFARLLEEPQPAVDLVVFNTALGASSASNHWPRTLALLKEMRRGRSTASLASDGPSGPRPLPSPDTASFNAALSSCERAGQSDRCLGLMATMLADRLSPDIASYSSAIRASSRFGNWEEALALLCVAQLRSVSTDIAAFSAAVTACEKGWQWEHAIALLCLASRSAVRPDLASRNAAISACEKCAQWERCLVLLDQRTFRDAVDAVGAHAAATGCARAG</sequence>
<dbReference type="AlphaFoldDB" id="A0A813JTM6"/>
<dbReference type="Pfam" id="PF01535">
    <property type="entry name" value="PPR"/>
    <property type="match status" value="2"/>
</dbReference>
<dbReference type="PANTHER" id="PTHR47447">
    <property type="entry name" value="OS03G0856100 PROTEIN"/>
    <property type="match status" value="1"/>
</dbReference>
<dbReference type="Gene3D" id="1.25.40.10">
    <property type="entry name" value="Tetratricopeptide repeat domain"/>
    <property type="match status" value="2"/>
</dbReference>
<keyword evidence="1" id="KW-0677">Repeat</keyword>
<dbReference type="InterPro" id="IPR002885">
    <property type="entry name" value="PPR_rpt"/>
</dbReference>
<evidence type="ECO:0000256" key="1">
    <source>
        <dbReference type="ARBA" id="ARBA00022737"/>
    </source>
</evidence>
<protein>
    <recommendedName>
        <fullName evidence="5">Pentatricopeptide repeat-containing protein, chloroplastic</fullName>
    </recommendedName>
</protein>